<evidence type="ECO:0000313" key="3">
    <source>
        <dbReference type="Proteomes" id="UP000078148"/>
    </source>
</evidence>
<reference evidence="2 3" key="2">
    <citation type="journal article" date="2016" name="Int. J. Syst. Evol. Microbiol.">
        <title>Paenibacillus bovis sp. nov., isolated from raw yak (Bos grunniens) milk.</title>
        <authorList>
            <person name="Gao C."/>
            <person name="Han J."/>
            <person name="Liu Z."/>
            <person name="Xu X."/>
            <person name="Hang F."/>
            <person name="Wu Z."/>
        </authorList>
    </citation>
    <scope>NUCLEOTIDE SEQUENCE [LARGE SCALE GENOMIC DNA]</scope>
    <source>
        <strain evidence="2 3">BD3526</strain>
    </source>
</reference>
<dbReference type="OrthoDB" id="1449405at2"/>
<gene>
    <name evidence="2" type="ORF">AR543_09630</name>
</gene>
<organism evidence="2 3">
    <name type="scientific">Paenibacillus bovis</name>
    <dbReference type="NCBI Taxonomy" id="1616788"/>
    <lineage>
        <taxon>Bacteria</taxon>
        <taxon>Bacillati</taxon>
        <taxon>Bacillota</taxon>
        <taxon>Bacilli</taxon>
        <taxon>Bacillales</taxon>
        <taxon>Paenibacillaceae</taxon>
        <taxon>Paenibacillus</taxon>
    </lineage>
</organism>
<keyword evidence="3" id="KW-1185">Reference proteome</keyword>
<dbReference type="PROSITE" id="PS50075">
    <property type="entry name" value="CARRIER"/>
    <property type="match status" value="1"/>
</dbReference>
<reference evidence="3" key="1">
    <citation type="submission" date="2015-10" db="EMBL/GenBank/DDBJ databases">
        <title>Genome of Paenibacillus bovis sp. nov.</title>
        <authorList>
            <person name="Wu Z."/>
            <person name="Gao C."/>
            <person name="Liu Z."/>
            <person name="Zheng H."/>
        </authorList>
    </citation>
    <scope>NUCLEOTIDE SEQUENCE [LARGE SCALE GENOMIC DNA]</scope>
    <source>
        <strain evidence="3">BD3526</strain>
    </source>
</reference>
<dbReference type="RefSeq" id="WP_060533904.1">
    <property type="nucleotide sequence ID" value="NZ_CP013023.1"/>
</dbReference>
<protein>
    <submittedName>
        <fullName evidence="2">D-alanyl carrier protein</fullName>
    </submittedName>
</protein>
<name>A0A172ZFT9_9BACL</name>
<dbReference type="KEGG" id="pbv:AR543_09630"/>
<dbReference type="InterPro" id="IPR036736">
    <property type="entry name" value="ACP-like_sf"/>
</dbReference>
<dbReference type="SUPFAM" id="SSF47336">
    <property type="entry name" value="ACP-like"/>
    <property type="match status" value="1"/>
</dbReference>
<dbReference type="EMBL" id="CP013023">
    <property type="protein sequence ID" value="ANF96232.1"/>
    <property type="molecule type" value="Genomic_DNA"/>
</dbReference>
<sequence length="94" mass="10659">MQQSGVSVEQIIAMISEVKEDPACLTRLDSHSDIIHDAGLDSLQLIHFILRVEEQYDVEIDFEEFDMDHLGSIAMFCDFVNKAQSDETVHSMEA</sequence>
<feature type="domain" description="Carrier" evidence="1">
    <location>
        <begin position="2"/>
        <end position="84"/>
    </location>
</feature>
<dbReference type="AlphaFoldDB" id="A0A172ZFT9"/>
<evidence type="ECO:0000313" key="2">
    <source>
        <dbReference type="EMBL" id="ANF96232.1"/>
    </source>
</evidence>
<dbReference type="Proteomes" id="UP000078148">
    <property type="component" value="Chromosome"/>
</dbReference>
<accession>A0A172ZFT9</accession>
<dbReference type="STRING" id="1616788.AR543_09630"/>
<dbReference type="Pfam" id="PF00550">
    <property type="entry name" value="PP-binding"/>
    <property type="match status" value="1"/>
</dbReference>
<dbReference type="Gene3D" id="1.10.1200.10">
    <property type="entry name" value="ACP-like"/>
    <property type="match status" value="1"/>
</dbReference>
<proteinExistence type="predicted"/>
<evidence type="ECO:0000259" key="1">
    <source>
        <dbReference type="PROSITE" id="PS50075"/>
    </source>
</evidence>
<dbReference type="InterPro" id="IPR009081">
    <property type="entry name" value="PP-bd_ACP"/>
</dbReference>